<keyword evidence="7" id="KW-1185">Reference proteome</keyword>
<keyword evidence="2" id="KW-0328">Glycosyltransferase</keyword>
<evidence type="ECO:0000256" key="4">
    <source>
        <dbReference type="SAM" id="Phobius"/>
    </source>
</evidence>
<dbReference type="CDD" id="cd06423">
    <property type="entry name" value="CESA_like"/>
    <property type="match status" value="1"/>
</dbReference>
<accession>A0A433RX67</accession>
<feature type="transmembrane region" description="Helical" evidence="4">
    <location>
        <begin position="370"/>
        <end position="400"/>
    </location>
</feature>
<evidence type="ECO:0000313" key="7">
    <source>
        <dbReference type="Proteomes" id="UP000288623"/>
    </source>
</evidence>
<dbReference type="SUPFAM" id="SSF53448">
    <property type="entry name" value="Nucleotide-diphospho-sugar transferases"/>
    <property type="match status" value="1"/>
</dbReference>
<organism evidence="6 7">
    <name type="scientific">Candidatus Kurthia intestinigallinarum</name>
    <dbReference type="NCBI Taxonomy" id="1562256"/>
    <lineage>
        <taxon>Bacteria</taxon>
        <taxon>Bacillati</taxon>
        <taxon>Bacillota</taxon>
        <taxon>Bacilli</taxon>
        <taxon>Bacillales</taxon>
        <taxon>Caryophanaceae</taxon>
        <taxon>Kurthia</taxon>
    </lineage>
</organism>
<dbReference type="GO" id="GO:0016757">
    <property type="term" value="F:glycosyltransferase activity"/>
    <property type="evidence" value="ECO:0007669"/>
    <property type="project" value="UniProtKB-KW"/>
</dbReference>
<feature type="transmembrane region" description="Helical" evidence="4">
    <location>
        <begin position="421"/>
        <end position="442"/>
    </location>
</feature>
<keyword evidence="4" id="KW-1133">Transmembrane helix</keyword>
<feature type="domain" description="Glycosyltransferase 2-like" evidence="5">
    <location>
        <begin position="62"/>
        <end position="252"/>
    </location>
</feature>
<name>A0A433RX67_9BACL</name>
<dbReference type="Gene3D" id="3.90.550.10">
    <property type="entry name" value="Spore Coat Polysaccharide Biosynthesis Protein SpsA, Chain A"/>
    <property type="match status" value="1"/>
</dbReference>
<dbReference type="PANTHER" id="PTHR43630:SF1">
    <property type="entry name" value="POLY-BETA-1,6-N-ACETYL-D-GLUCOSAMINE SYNTHASE"/>
    <property type="match status" value="1"/>
</dbReference>
<dbReference type="AlphaFoldDB" id="A0A433RX67"/>
<dbReference type="Proteomes" id="UP000288623">
    <property type="component" value="Unassembled WGS sequence"/>
</dbReference>
<feature type="transmembrane region" description="Helical" evidence="4">
    <location>
        <begin position="6"/>
        <end position="35"/>
    </location>
</feature>
<reference evidence="6 7" key="1">
    <citation type="submission" date="2014-11" db="EMBL/GenBank/DDBJ databases">
        <title>Genome sequence and analysis of novel Kurthia sp.</title>
        <authorList>
            <person name="Lawson J.N."/>
            <person name="Gonzalez J.E."/>
            <person name="Rinauldi L."/>
            <person name="Xuan Z."/>
            <person name="Firman A."/>
            <person name="Shaddox L."/>
            <person name="Trudeau A."/>
            <person name="Shah S."/>
            <person name="Reiman D."/>
        </authorList>
    </citation>
    <scope>NUCLEOTIDE SEQUENCE [LARGE SCALE GENOMIC DNA]</scope>
    <source>
        <strain evidence="6 7">3B1D</strain>
    </source>
</reference>
<keyword evidence="4" id="KW-0472">Membrane</keyword>
<dbReference type="InterPro" id="IPR001173">
    <property type="entry name" value="Glyco_trans_2-like"/>
</dbReference>
<keyword evidence="4" id="KW-0812">Transmembrane</keyword>
<evidence type="ECO:0000256" key="1">
    <source>
        <dbReference type="ARBA" id="ARBA00006739"/>
    </source>
</evidence>
<dbReference type="PANTHER" id="PTHR43630">
    <property type="entry name" value="POLY-BETA-1,6-N-ACETYL-D-GLUCOSAMINE SYNTHASE"/>
    <property type="match status" value="1"/>
</dbReference>
<feature type="transmembrane region" description="Helical" evidence="4">
    <location>
        <begin position="343"/>
        <end position="364"/>
    </location>
</feature>
<dbReference type="OrthoDB" id="9766299at2"/>
<evidence type="ECO:0000259" key="5">
    <source>
        <dbReference type="Pfam" id="PF00535"/>
    </source>
</evidence>
<keyword evidence="3 6" id="KW-0808">Transferase</keyword>
<evidence type="ECO:0000256" key="3">
    <source>
        <dbReference type="ARBA" id="ARBA00022679"/>
    </source>
</evidence>
<dbReference type="EMBL" id="JTFC01000010">
    <property type="protein sequence ID" value="RUS57839.1"/>
    <property type="molecule type" value="Genomic_DNA"/>
</dbReference>
<comment type="similarity">
    <text evidence="1">Belongs to the glycosyltransferase 2 family.</text>
</comment>
<evidence type="ECO:0000313" key="6">
    <source>
        <dbReference type="EMBL" id="RUS57839.1"/>
    </source>
</evidence>
<dbReference type="InterPro" id="IPR029044">
    <property type="entry name" value="Nucleotide-diphossugar_trans"/>
</dbReference>
<sequence length="465" mass="53963">MSMWHWINLFFQTLILIYMFIVIGVYVIMLIFSLIELYRGRNISRESVDEELQDVDYVYPLSILVPAYNESINIINTVQSLLSSRYPEYEIIIINDGSKDDTLEVAITHFKMKKVHRVIQTTLPSKDVRGIYQSTIDPRILMIDKENGGKADSLNSGINLSKYPYFCSIDGDCILGETSLVQVMEAFVKDPNVIAAGGNVKIANGSDIQMGTLMRYGMSDKPLVMMQVIEYFRAFLMGRITFSRFNMVFIISGAFSIFSKKEVVEVGGYLRDTIGEDMELVVRLHRLIRKKQKSKKIKFLPYPVCWTEAPETYQQLKRQRSRWHQGLMESLWRNKQIFANPKYGKLGFIAFPYFLFIECLGPIIEFAGYLYVIFAFFTGGVYLEFALLLLLLFVINGALFSMVSVIMESWLMKRYISVKDIWRLFVLAITEIFWYKPCTLWFRLLGLWNYARGKSSWGEMVRKGL</sequence>
<evidence type="ECO:0000256" key="2">
    <source>
        <dbReference type="ARBA" id="ARBA00022676"/>
    </source>
</evidence>
<proteinExistence type="inferred from homology"/>
<dbReference type="Pfam" id="PF00535">
    <property type="entry name" value="Glycos_transf_2"/>
    <property type="match status" value="1"/>
</dbReference>
<gene>
    <name evidence="6" type="ORF">QI30_03375</name>
</gene>
<protein>
    <submittedName>
        <fullName evidence="6">Glycosyl transferase</fullName>
    </submittedName>
</protein>
<comment type="caution">
    <text evidence="6">The sequence shown here is derived from an EMBL/GenBank/DDBJ whole genome shotgun (WGS) entry which is preliminary data.</text>
</comment>